<keyword evidence="4" id="KW-0808">Transferase</keyword>
<keyword evidence="6" id="KW-0735">Signal-anchor</keyword>
<evidence type="ECO:0000256" key="5">
    <source>
        <dbReference type="ARBA" id="ARBA00022692"/>
    </source>
</evidence>
<reference evidence="10" key="1">
    <citation type="submission" date="2020-09" db="EMBL/GenBank/DDBJ databases">
        <authorList>
            <person name="Kikuchi T."/>
        </authorList>
    </citation>
    <scope>NUCLEOTIDE SEQUENCE</scope>
    <source>
        <strain evidence="10">Ka4C1</strain>
    </source>
</reference>
<comment type="subcellular location">
    <subcellularLocation>
        <location evidence="1">Golgi apparatus membrane</location>
        <topology evidence="1">Single-pass type II membrane protein</topology>
    </subcellularLocation>
</comment>
<comment type="similarity">
    <text evidence="2">Belongs to the glycosyltransferase 31 family.</text>
</comment>
<evidence type="ECO:0000256" key="7">
    <source>
        <dbReference type="ARBA" id="ARBA00022989"/>
    </source>
</evidence>
<dbReference type="EMBL" id="CAJFDI010000001">
    <property type="protein sequence ID" value="CAD5208070.1"/>
    <property type="molecule type" value="Genomic_DNA"/>
</dbReference>
<dbReference type="Proteomes" id="UP000659654">
    <property type="component" value="Unassembled WGS sequence"/>
</dbReference>
<keyword evidence="3" id="KW-0328">Glycosyltransferase</keyword>
<dbReference type="PANTHER" id="PTHR11214">
    <property type="entry name" value="BETA-1,3-N-ACETYLGLUCOSAMINYLTRANSFERASE"/>
    <property type="match status" value="1"/>
</dbReference>
<accession>A0A811JX37</accession>
<dbReference type="GO" id="GO:0006493">
    <property type="term" value="P:protein O-linked glycosylation"/>
    <property type="evidence" value="ECO:0007669"/>
    <property type="project" value="TreeGrafter"/>
</dbReference>
<keyword evidence="7" id="KW-1133">Transmembrane helix</keyword>
<dbReference type="Proteomes" id="UP000582659">
    <property type="component" value="Unassembled WGS sequence"/>
</dbReference>
<keyword evidence="5" id="KW-0812">Transmembrane</keyword>
<evidence type="ECO:0000256" key="3">
    <source>
        <dbReference type="ARBA" id="ARBA00022676"/>
    </source>
</evidence>
<keyword evidence="11" id="KW-1185">Reference proteome</keyword>
<evidence type="ECO:0000256" key="1">
    <source>
        <dbReference type="ARBA" id="ARBA00004323"/>
    </source>
</evidence>
<dbReference type="PANTHER" id="PTHR11214:SF3">
    <property type="entry name" value="BETA-1,3-GALACTOSYLTRANSFERASE 6"/>
    <property type="match status" value="1"/>
</dbReference>
<dbReference type="OrthoDB" id="6355886at2759"/>
<keyword evidence="9" id="KW-0472">Membrane</keyword>
<dbReference type="Pfam" id="PF01762">
    <property type="entry name" value="Galactosyl_T"/>
    <property type="match status" value="1"/>
</dbReference>
<evidence type="ECO:0000256" key="9">
    <source>
        <dbReference type="ARBA" id="ARBA00023136"/>
    </source>
</evidence>
<dbReference type="InterPro" id="IPR002659">
    <property type="entry name" value="Glyco_trans_31"/>
</dbReference>
<dbReference type="EMBL" id="CAJFCV020000001">
    <property type="protein sequence ID" value="CAG9080096.1"/>
    <property type="molecule type" value="Genomic_DNA"/>
</dbReference>
<comment type="caution">
    <text evidence="10">The sequence shown here is derived from an EMBL/GenBank/DDBJ whole genome shotgun (WGS) entry which is preliminary data.</text>
</comment>
<protein>
    <submittedName>
        <fullName evidence="10">(pine wood nematode) hypothetical protein</fullName>
    </submittedName>
</protein>
<evidence type="ECO:0000256" key="6">
    <source>
        <dbReference type="ARBA" id="ARBA00022968"/>
    </source>
</evidence>
<keyword evidence="8" id="KW-0333">Golgi apparatus</keyword>
<evidence type="ECO:0000313" key="10">
    <source>
        <dbReference type="EMBL" id="CAD5208070.1"/>
    </source>
</evidence>
<organism evidence="10 11">
    <name type="scientific">Bursaphelenchus xylophilus</name>
    <name type="common">Pinewood nematode worm</name>
    <name type="synonym">Aphelenchoides xylophilus</name>
    <dbReference type="NCBI Taxonomy" id="6326"/>
    <lineage>
        <taxon>Eukaryota</taxon>
        <taxon>Metazoa</taxon>
        <taxon>Ecdysozoa</taxon>
        <taxon>Nematoda</taxon>
        <taxon>Chromadorea</taxon>
        <taxon>Rhabditida</taxon>
        <taxon>Tylenchina</taxon>
        <taxon>Tylenchomorpha</taxon>
        <taxon>Aphelenchoidea</taxon>
        <taxon>Aphelenchoididae</taxon>
        <taxon>Bursaphelenchus</taxon>
    </lineage>
</organism>
<dbReference type="SMR" id="A0A811JX37"/>
<evidence type="ECO:0000256" key="4">
    <source>
        <dbReference type="ARBA" id="ARBA00022679"/>
    </source>
</evidence>
<evidence type="ECO:0000313" key="11">
    <source>
        <dbReference type="Proteomes" id="UP000659654"/>
    </source>
</evidence>
<evidence type="ECO:0000256" key="8">
    <source>
        <dbReference type="ARBA" id="ARBA00023034"/>
    </source>
</evidence>
<dbReference type="GO" id="GO:0000139">
    <property type="term" value="C:Golgi membrane"/>
    <property type="evidence" value="ECO:0007669"/>
    <property type="project" value="UniProtKB-SubCell"/>
</dbReference>
<dbReference type="GO" id="GO:0016758">
    <property type="term" value="F:hexosyltransferase activity"/>
    <property type="evidence" value="ECO:0007669"/>
    <property type="project" value="InterPro"/>
</dbReference>
<evidence type="ECO:0000256" key="2">
    <source>
        <dbReference type="ARBA" id="ARBA00008661"/>
    </source>
</evidence>
<name>A0A811JX37_BURXY</name>
<proteinExistence type="inferred from homology"/>
<gene>
    <name evidence="10" type="ORF">BXYJ_LOCUS306</name>
</gene>
<sequence length="569" mass="65456">MDLAHIRYSVVKFLLFFCLTALIVFLILNPNIAKPPDEMFIQSDVIINRGKGEKSPESPNKLDLMENEAMENVVNSNEDPIFGQKKDKDRVDKVDATKQSVAEKIFTRKSTQNIDATTTSKGNAETTKKLMVATTEKPDTTLSRMTTDATATKTVTKAMTPAINSTKNSSETSNEVRQSPLEVSKNFTRMILASQPKSANSTQLRSKRKPEVKITELMDRYASGALRIDDLMDILEGSSPSTDDEEAIVEKPEAVLEFEKDLNFTQVEMEFKNFRLNFSMTTNLESDCENATAIVMIMSTGAKNDYFQRLLIRYTYLGKTAPKHVCHRFVIGFQPEMDIAPLKKEMAEFKDIVYYNVYDTYRRNFIKWFTMYAWQQRYASDVPILFKLDSDTAIDLKRAFHWILRRFDTGLNLDDGWIVCEKMENQQPVRSPKTSAWYVPVREYAYDLYPPYCYGYAVIMSTLAVNLSIDAMKEVNMFHMDDVLYTGVVAPLRDIQLYDFKGIRTQISGHIHESEKRKSFCKIGLPYPIALHNAKSPTSMHYSYELLRKMDCITNPNAYHKRPYTFYEN</sequence>
<dbReference type="AlphaFoldDB" id="A0A811JX37"/>